<dbReference type="InterPro" id="IPR052435">
    <property type="entry name" value="YY1-Transcr_Regul"/>
</dbReference>
<dbReference type="PANTHER" id="PTHR16088:SF3">
    <property type="entry name" value="GON-4-LIKE PROTEIN"/>
    <property type="match status" value="1"/>
</dbReference>
<gene>
    <name evidence="5" type="ORF">QJS04_geneDACA008790</name>
</gene>
<evidence type="ECO:0000256" key="1">
    <source>
        <dbReference type="ARBA" id="ARBA00023015"/>
    </source>
</evidence>
<feature type="region of interest" description="Disordered" evidence="4">
    <location>
        <begin position="1223"/>
        <end position="1383"/>
    </location>
</feature>
<feature type="region of interest" description="Disordered" evidence="4">
    <location>
        <begin position="972"/>
        <end position="1001"/>
    </location>
</feature>
<evidence type="ECO:0000256" key="3">
    <source>
        <dbReference type="ARBA" id="ARBA00023242"/>
    </source>
</evidence>
<organism evidence="5 6">
    <name type="scientific">Acorus gramineus</name>
    <name type="common">Dwarf sweet flag</name>
    <dbReference type="NCBI Taxonomy" id="55184"/>
    <lineage>
        <taxon>Eukaryota</taxon>
        <taxon>Viridiplantae</taxon>
        <taxon>Streptophyta</taxon>
        <taxon>Embryophyta</taxon>
        <taxon>Tracheophyta</taxon>
        <taxon>Spermatophyta</taxon>
        <taxon>Magnoliopsida</taxon>
        <taxon>Liliopsida</taxon>
        <taxon>Acoraceae</taxon>
        <taxon>Acorus</taxon>
    </lineage>
</organism>
<evidence type="ECO:0008006" key="7">
    <source>
        <dbReference type="Google" id="ProtNLM"/>
    </source>
</evidence>
<feature type="compositionally biased region" description="Polar residues" evidence="4">
    <location>
        <begin position="972"/>
        <end position="998"/>
    </location>
</feature>
<evidence type="ECO:0000313" key="5">
    <source>
        <dbReference type="EMBL" id="KAK1261817.1"/>
    </source>
</evidence>
<reference evidence="5" key="1">
    <citation type="journal article" date="2023" name="Nat. Commun.">
        <title>Diploid and tetraploid genomes of Acorus and the evolution of monocots.</title>
        <authorList>
            <person name="Ma L."/>
            <person name="Liu K.W."/>
            <person name="Li Z."/>
            <person name="Hsiao Y.Y."/>
            <person name="Qi Y."/>
            <person name="Fu T."/>
            <person name="Tang G.D."/>
            <person name="Zhang D."/>
            <person name="Sun W.H."/>
            <person name="Liu D.K."/>
            <person name="Li Y."/>
            <person name="Chen G.Z."/>
            <person name="Liu X.D."/>
            <person name="Liao X.Y."/>
            <person name="Jiang Y.T."/>
            <person name="Yu X."/>
            <person name="Hao Y."/>
            <person name="Huang J."/>
            <person name="Zhao X.W."/>
            <person name="Ke S."/>
            <person name="Chen Y.Y."/>
            <person name="Wu W.L."/>
            <person name="Hsu J.L."/>
            <person name="Lin Y.F."/>
            <person name="Huang M.D."/>
            <person name="Li C.Y."/>
            <person name="Huang L."/>
            <person name="Wang Z.W."/>
            <person name="Zhao X."/>
            <person name="Zhong W.Y."/>
            <person name="Peng D.H."/>
            <person name="Ahmad S."/>
            <person name="Lan S."/>
            <person name="Zhang J.S."/>
            <person name="Tsai W.C."/>
            <person name="Van de Peer Y."/>
            <person name="Liu Z.J."/>
        </authorList>
    </citation>
    <scope>NUCLEOTIDE SEQUENCE</scope>
    <source>
        <strain evidence="5">SCP</strain>
    </source>
</reference>
<feature type="compositionally biased region" description="Polar residues" evidence="4">
    <location>
        <begin position="1334"/>
        <end position="1348"/>
    </location>
</feature>
<protein>
    <recommendedName>
        <fullName evidence="7">Myb-like domain-containing protein</fullName>
    </recommendedName>
</protein>
<dbReference type="GO" id="GO:0003712">
    <property type="term" value="F:transcription coregulator activity"/>
    <property type="evidence" value="ECO:0007669"/>
    <property type="project" value="TreeGrafter"/>
</dbReference>
<proteinExistence type="predicted"/>
<dbReference type="PANTHER" id="PTHR16088">
    <property type="entry name" value="YY1 ASSOCIATED PROTEIN-RELATED"/>
    <property type="match status" value="1"/>
</dbReference>
<feature type="compositionally biased region" description="Basic and acidic residues" evidence="4">
    <location>
        <begin position="268"/>
        <end position="279"/>
    </location>
</feature>
<name>A0AAV9ACB4_ACOGR</name>
<evidence type="ECO:0000256" key="4">
    <source>
        <dbReference type="SAM" id="MobiDB-lite"/>
    </source>
</evidence>
<evidence type="ECO:0000256" key="2">
    <source>
        <dbReference type="ARBA" id="ARBA00023163"/>
    </source>
</evidence>
<reference evidence="5" key="2">
    <citation type="submission" date="2023-06" db="EMBL/GenBank/DDBJ databases">
        <authorList>
            <person name="Ma L."/>
            <person name="Liu K.-W."/>
            <person name="Li Z."/>
            <person name="Hsiao Y.-Y."/>
            <person name="Qi Y."/>
            <person name="Fu T."/>
            <person name="Tang G."/>
            <person name="Zhang D."/>
            <person name="Sun W.-H."/>
            <person name="Liu D.-K."/>
            <person name="Li Y."/>
            <person name="Chen G.-Z."/>
            <person name="Liu X.-D."/>
            <person name="Liao X.-Y."/>
            <person name="Jiang Y.-T."/>
            <person name="Yu X."/>
            <person name="Hao Y."/>
            <person name="Huang J."/>
            <person name="Zhao X.-W."/>
            <person name="Ke S."/>
            <person name="Chen Y.-Y."/>
            <person name="Wu W.-L."/>
            <person name="Hsu J.-L."/>
            <person name="Lin Y.-F."/>
            <person name="Huang M.-D."/>
            <person name="Li C.-Y."/>
            <person name="Huang L."/>
            <person name="Wang Z.-W."/>
            <person name="Zhao X."/>
            <person name="Zhong W.-Y."/>
            <person name="Peng D.-H."/>
            <person name="Ahmad S."/>
            <person name="Lan S."/>
            <person name="Zhang J.-S."/>
            <person name="Tsai W.-C."/>
            <person name="Van De Peer Y."/>
            <person name="Liu Z.-J."/>
        </authorList>
    </citation>
    <scope>NUCLEOTIDE SEQUENCE</scope>
    <source>
        <strain evidence="5">SCP</strain>
        <tissue evidence="5">Leaves</tissue>
    </source>
</reference>
<feature type="compositionally biased region" description="Low complexity" evidence="4">
    <location>
        <begin position="51"/>
        <end position="65"/>
    </location>
</feature>
<dbReference type="GO" id="GO:0005634">
    <property type="term" value="C:nucleus"/>
    <property type="evidence" value="ECO:0007669"/>
    <property type="project" value="TreeGrafter"/>
</dbReference>
<sequence length="1410" mass="155961">MCMADSIKRRMSDCKAKPEDPSIMGAEFLALIDAYDDEEEDVDFDPFQRGSPSEEASSSLSSESEGLGDVAAKNMSPMKPTDRVSCCIGDSKNENEEVVMQTVDLKEGPCRMDVGPQKLDDNGLASTHHDDDDDARLMCSERVGTSSSGIDMVDSVTNEELNGLSGVVDMKTTNELPVVDLDAEDPICRRTRAHHSLANYTLDELETFLQESDDEAALPNVNDEEEYQKFLAAVLLGENGQGEGNNVDEDEDNDADFEIELEEALESDYDKGLQSERHKGQNKHRAHRPETRQKKNQANQKKPVEQAKTSLRPILPSVSSAQMPQFASCEPQWMLPMNVLQSTSSSAQPDIVYGFTAHQISQLYCLIHEHVQLLIQIFSLSVLEPSHQQTASEIQKMLLELADMRDEALTWRRVSYPGVCFRPPYVCPSTSLPASPFHQMLGTLDNCLAQGTRMTILYGKYDIEPSDSHLSPSQNVEGSSWAPFVSEPVISILDVAPLGLVRTYMADVSSVGEVNGVASTVQRKKSLAAEILERSKKQSIAFVPKDIAKLAEKFFPLFNVALFPHKPPPAPVANRVLFTDSEDGLLAMGLMEYNNDWELIQQRFLPCKTKHQIFVRQKNRSSSKAPENPIKVVRRIKTAPLTSEEKALIYEGLKVLKLDWMSIWRLLVPYRDPSLLQRQWRVATGTQKTYKITSDAAKAKRRQYELNRRSRKKALAATQTLSEKEVDSEADNGSNSDTEEEDEAYVHEAFLAEWEPESSKLVSTELPSCRLDKSATDSSGVWPYEKSQITQQVYSDPARQEDRPIHGSFPSSKSLAHAGYAASSTSNWSMKSPSSHINSQLHRKRRRGISQVVKLAPDLPPVNLPPSVRVISQSAFKSNPTGAFCSGVVQSGRNDQHLRIPHAAQGDTSVNSGSCKNGSEEHGISLHQPAVESELQLHPLLFRDPENATTSGTMNLFSRTLSQSNLDLFHTPQLSSRQVDHTSSAQSLREMPQNSSTIDFHPLLRRSDNVDGLNSVDRPFSDAVLFQNKLGKFSDSPARNSTVPRSTDGQSLATTSVSGCLHEKPNELDLDIYLSCAPNKKQRGQSSERNELQSNEFIAGALIHQSAGRSQQANTQLRHCQENLTEAASVTNPHVLRVKNVIRSDIESSASGETRLLDVNDTRMQGHPVRGCFTNPDDQSLPHIVMEQEELSDSDEDNGEHVEFECEEMADSEEDELNYEQPAGMQNKEGSPVMAEEDESPAKDSTTGHHLRSENQNIRFSVIKGTACSSKSGSTEKDKAIAGLIQSRSDPSVVADSTLNPTVESGSLVPTGLHGVPHPLNRSSRKRSSKSSKVQSPDTQKTYISTAATRKAKRSGHRNSPEATTNDRSRDRNICSTDSSDNRHWVDLNLIEKDCLVPSPFEATGSASKP</sequence>
<keyword evidence="6" id="KW-1185">Reference proteome</keyword>
<feature type="region of interest" description="Disordered" evidence="4">
    <location>
        <begin position="792"/>
        <end position="813"/>
    </location>
</feature>
<comment type="caution">
    <text evidence="5">The sequence shown here is derived from an EMBL/GenBank/DDBJ whole genome shotgun (WGS) entry which is preliminary data.</text>
</comment>
<accession>A0AAV9ACB4</accession>
<keyword evidence="3" id="KW-0539">Nucleus</keyword>
<feature type="compositionally biased region" description="Polar residues" evidence="4">
    <location>
        <begin position="1286"/>
        <end position="1305"/>
    </location>
</feature>
<evidence type="ECO:0000313" key="6">
    <source>
        <dbReference type="Proteomes" id="UP001179952"/>
    </source>
</evidence>
<keyword evidence="1" id="KW-0805">Transcription regulation</keyword>
<dbReference type="EMBL" id="JAUJYN010000010">
    <property type="protein sequence ID" value="KAK1261817.1"/>
    <property type="molecule type" value="Genomic_DNA"/>
</dbReference>
<feature type="region of interest" description="Disordered" evidence="4">
    <location>
        <begin position="267"/>
        <end position="311"/>
    </location>
</feature>
<dbReference type="Proteomes" id="UP001179952">
    <property type="component" value="Unassembled WGS sequence"/>
</dbReference>
<feature type="region of interest" description="Disordered" evidence="4">
    <location>
        <begin position="39"/>
        <end position="79"/>
    </location>
</feature>
<feature type="region of interest" description="Disordered" evidence="4">
    <location>
        <begin position="701"/>
        <end position="742"/>
    </location>
</feature>
<dbReference type="GO" id="GO:0006355">
    <property type="term" value="P:regulation of DNA-templated transcription"/>
    <property type="evidence" value="ECO:0007669"/>
    <property type="project" value="TreeGrafter"/>
</dbReference>
<keyword evidence="2" id="KW-0804">Transcription</keyword>